<keyword evidence="2" id="KW-0813">Transport</keyword>
<feature type="compositionally biased region" description="Basic and acidic residues" evidence="5">
    <location>
        <begin position="1"/>
        <end position="15"/>
    </location>
</feature>
<dbReference type="SMART" id="SM00382">
    <property type="entry name" value="AAA"/>
    <property type="match status" value="1"/>
</dbReference>
<dbReference type="EMBL" id="RBKT01000001">
    <property type="protein sequence ID" value="RKR87660.1"/>
    <property type="molecule type" value="Genomic_DNA"/>
</dbReference>
<dbReference type="SUPFAM" id="SSF52540">
    <property type="entry name" value="P-loop containing nucleoside triphosphate hydrolases"/>
    <property type="match status" value="1"/>
</dbReference>
<dbReference type="GO" id="GO:0005524">
    <property type="term" value="F:ATP binding"/>
    <property type="evidence" value="ECO:0007669"/>
    <property type="project" value="UniProtKB-KW"/>
</dbReference>
<sequence>MSEHLRVDAEERRVTVGEQARATGNSTPRATVNGTPRTAVDELPRTAVDATPDTVPVESRRTVVGVDRAVVSYGDRRVLRSVSLRVRTGEVVAVLGANGSGKSTLIRAVLGLVPLGGGSVELFGTPLRRFRQWARLGYVPQRLGAGSGVPATVAEVVAAGRLARRGFLRPSGAADRTAVANALHAVGLSDRAADPVSTLSGGQQQRTLIARALAGQPELLILDEPTAGVDAASQEAFAGALRNFVADGGTVLLVAHELGPLAPLISRAVVVAQGEIVHDGAVPEPAGHHADTDHDHVHPHGPEELPGLCIK</sequence>
<proteinExistence type="inferred from homology"/>
<evidence type="ECO:0000256" key="3">
    <source>
        <dbReference type="ARBA" id="ARBA00022741"/>
    </source>
</evidence>
<evidence type="ECO:0000256" key="1">
    <source>
        <dbReference type="ARBA" id="ARBA00005417"/>
    </source>
</evidence>
<name>A0A495JF66_9ACTN</name>
<evidence type="ECO:0000313" key="7">
    <source>
        <dbReference type="EMBL" id="RKR87660.1"/>
    </source>
</evidence>
<feature type="domain" description="ABC transporter" evidence="6">
    <location>
        <begin position="64"/>
        <end position="298"/>
    </location>
</feature>
<feature type="compositionally biased region" description="Polar residues" evidence="5">
    <location>
        <begin position="22"/>
        <end position="35"/>
    </location>
</feature>
<keyword evidence="4 7" id="KW-0067">ATP-binding</keyword>
<comment type="caution">
    <text evidence="7">The sequence shown here is derived from an EMBL/GenBank/DDBJ whole genome shotgun (WGS) entry which is preliminary data.</text>
</comment>
<evidence type="ECO:0000256" key="5">
    <source>
        <dbReference type="SAM" id="MobiDB-lite"/>
    </source>
</evidence>
<reference evidence="7 8" key="1">
    <citation type="submission" date="2018-10" db="EMBL/GenBank/DDBJ databases">
        <title>Sequencing the genomes of 1000 actinobacteria strains.</title>
        <authorList>
            <person name="Klenk H.-P."/>
        </authorList>
    </citation>
    <scope>NUCLEOTIDE SEQUENCE [LARGE SCALE GENOMIC DNA]</scope>
    <source>
        <strain evidence="7 8">DSM 45175</strain>
    </source>
</reference>
<protein>
    <submittedName>
        <fullName evidence="7">Zinc transport system ATP-binding protein</fullName>
    </submittedName>
</protein>
<dbReference type="AlphaFoldDB" id="A0A495JF66"/>
<dbReference type="Gene3D" id="3.40.50.300">
    <property type="entry name" value="P-loop containing nucleotide triphosphate hydrolases"/>
    <property type="match status" value="1"/>
</dbReference>
<gene>
    <name evidence="7" type="ORF">BDK92_1952</name>
</gene>
<keyword evidence="3" id="KW-0547">Nucleotide-binding</keyword>
<dbReference type="InterPro" id="IPR003439">
    <property type="entry name" value="ABC_transporter-like_ATP-bd"/>
</dbReference>
<accession>A0A495JF66</accession>
<evidence type="ECO:0000256" key="4">
    <source>
        <dbReference type="ARBA" id="ARBA00022840"/>
    </source>
</evidence>
<feature type="region of interest" description="Disordered" evidence="5">
    <location>
        <begin position="281"/>
        <end position="311"/>
    </location>
</feature>
<evidence type="ECO:0000313" key="8">
    <source>
        <dbReference type="Proteomes" id="UP000277671"/>
    </source>
</evidence>
<dbReference type="PANTHER" id="PTHR42734">
    <property type="entry name" value="METAL TRANSPORT SYSTEM ATP-BINDING PROTEIN TM_0124-RELATED"/>
    <property type="match status" value="1"/>
</dbReference>
<dbReference type="GO" id="GO:0016887">
    <property type="term" value="F:ATP hydrolysis activity"/>
    <property type="evidence" value="ECO:0007669"/>
    <property type="project" value="InterPro"/>
</dbReference>
<dbReference type="Pfam" id="PF00005">
    <property type="entry name" value="ABC_tran"/>
    <property type="match status" value="1"/>
</dbReference>
<feature type="compositionally biased region" description="Basic and acidic residues" evidence="5">
    <location>
        <begin position="286"/>
        <end position="303"/>
    </location>
</feature>
<feature type="region of interest" description="Disordered" evidence="5">
    <location>
        <begin position="1"/>
        <end position="35"/>
    </location>
</feature>
<comment type="similarity">
    <text evidence="1">Belongs to the ABC transporter superfamily.</text>
</comment>
<dbReference type="PROSITE" id="PS50893">
    <property type="entry name" value="ABC_TRANSPORTER_2"/>
    <property type="match status" value="1"/>
</dbReference>
<evidence type="ECO:0000256" key="2">
    <source>
        <dbReference type="ARBA" id="ARBA00022448"/>
    </source>
</evidence>
<dbReference type="InterPro" id="IPR003593">
    <property type="entry name" value="AAA+_ATPase"/>
</dbReference>
<dbReference type="Proteomes" id="UP000277671">
    <property type="component" value="Unassembled WGS sequence"/>
</dbReference>
<dbReference type="CDD" id="cd03235">
    <property type="entry name" value="ABC_Metallic_Cations"/>
    <property type="match status" value="1"/>
</dbReference>
<evidence type="ECO:0000259" key="6">
    <source>
        <dbReference type="PROSITE" id="PS50893"/>
    </source>
</evidence>
<dbReference type="InterPro" id="IPR027417">
    <property type="entry name" value="P-loop_NTPase"/>
</dbReference>
<dbReference type="InterPro" id="IPR050153">
    <property type="entry name" value="Metal_Ion_Import_ABC"/>
</dbReference>
<organism evidence="7 8">
    <name type="scientific">Micromonospora pisi</name>
    <dbReference type="NCBI Taxonomy" id="589240"/>
    <lineage>
        <taxon>Bacteria</taxon>
        <taxon>Bacillati</taxon>
        <taxon>Actinomycetota</taxon>
        <taxon>Actinomycetes</taxon>
        <taxon>Micromonosporales</taxon>
        <taxon>Micromonosporaceae</taxon>
        <taxon>Micromonospora</taxon>
    </lineage>
</organism>
<dbReference type="PANTHER" id="PTHR42734:SF17">
    <property type="entry name" value="METAL TRANSPORT SYSTEM ATP-BINDING PROTEIN TM_0124-RELATED"/>
    <property type="match status" value="1"/>
</dbReference>
<keyword evidence="8" id="KW-1185">Reference proteome</keyword>